<accession>A0ABS4INV9</accession>
<dbReference type="Proteomes" id="UP001519287">
    <property type="component" value="Unassembled WGS sequence"/>
</dbReference>
<sequence>MSRRKPVQTQRKNKDEINKKALIWTGSIMLAIIIFMALSLILK</sequence>
<dbReference type="EMBL" id="JAGGLB010000002">
    <property type="protein sequence ID" value="MBP1989237.1"/>
    <property type="molecule type" value="Genomic_DNA"/>
</dbReference>
<keyword evidence="1" id="KW-0812">Transmembrane</keyword>
<keyword evidence="1" id="KW-1133">Transmembrane helix</keyword>
<reference evidence="2 3" key="1">
    <citation type="submission" date="2021-03" db="EMBL/GenBank/DDBJ databases">
        <title>Genomic Encyclopedia of Type Strains, Phase IV (KMG-IV): sequencing the most valuable type-strain genomes for metagenomic binning, comparative biology and taxonomic classification.</title>
        <authorList>
            <person name="Goeker M."/>
        </authorList>
    </citation>
    <scope>NUCLEOTIDE SEQUENCE [LARGE SCALE GENOMIC DNA]</scope>
    <source>
        <strain evidence="2 3">DSM 26048</strain>
    </source>
</reference>
<feature type="transmembrane region" description="Helical" evidence="1">
    <location>
        <begin position="21"/>
        <end position="42"/>
    </location>
</feature>
<protein>
    <submittedName>
        <fullName evidence="2">Membrane protein YvbJ</fullName>
    </submittedName>
</protein>
<comment type="caution">
    <text evidence="2">The sequence shown here is derived from an EMBL/GenBank/DDBJ whole genome shotgun (WGS) entry which is preliminary data.</text>
</comment>
<name>A0ABS4INV9_9BACL</name>
<evidence type="ECO:0000313" key="3">
    <source>
        <dbReference type="Proteomes" id="UP001519287"/>
    </source>
</evidence>
<gene>
    <name evidence="2" type="ORF">J2Z66_000832</name>
</gene>
<keyword evidence="1" id="KW-0472">Membrane</keyword>
<keyword evidence="3" id="KW-1185">Reference proteome</keyword>
<proteinExistence type="predicted"/>
<dbReference type="RefSeq" id="WP_281068788.1">
    <property type="nucleotide sequence ID" value="NZ_JAGGLB010000002.1"/>
</dbReference>
<evidence type="ECO:0000313" key="2">
    <source>
        <dbReference type="EMBL" id="MBP1989237.1"/>
    </source>
</evidence>
<organism evidence="2 3">
    <name type="scientific">Paenibacillus eucommiae</name>
    <dbReference type="NCBI Taxonomy" id="1355755"/>
    <lineage>
        <taxon>Bacteria</taxon>
        <taxon>Bacillati</taxon>
        <taxon>Bacillota</taxon>
        <taxon>Bacilli</taxon>
        <taxon>Bacillales</taxon>
        <taxon>Paenibacillaceae</taxon>
        <taxon>Paenibacillus</taxon>
    </lineage>
</organism>
<evidence type="ECO:0000256" key="1">
    <source>
        <dbReference type="SAM" id="Phobius"/>
    </source>
</evidence>